<dbReference type="Proteomes" id="UP000886501">
    <property type="component" value="Unassembled WGS sequence"/>
</dbReference>
<gene>
    <name evidence="1" type="ORF">BDM02DRAFT_3194333</name>
</gene>
<organism evidence="1 2">
    <name type="scientific">Thelephora ganbajun</name>
    <name type="common">Ganba fungus</name>
    <dbReference type="NCBI Taxonomy" id="370292"/>
    <lineage>
        <taxon>Eukaryota</taxon>
        <taxon>Fungi</taxon>
        <taxon>Dikarya</taxon>
        <taxon>Basidiomycota</taxon>
        <taxon>Agaricomycotina</taxon>
        <taxon>Agaricomycetes</taxon>
        <taxon>Thelephorales</taxon>
        <taxon>Thelephoraceae</taxon>
        <taxon>Thelephora</taxon>
    </lineage>
</organism>
<keyword evidence="2" id="KW-1185">Reference proteome</keyword>
<comment type="caution">
    <text evidence="1">The sequence shown here is derived from an EMBL/GenBank/DDBJ whole genome shotgun (WGS) entry which is preliminary data.</text>
</comment>
<protein>
    <submittedName>
        <fullName evidence="1">Uncharacterized protein</fullName>
    </submittedName>
</protein>
<reference evidence="1" key="1">
    <citation type="submission" date="2019-10" db="EMBL/GenBank/DDBJ databases">
        <authorList>
            <consortium name="DOE Joint Genome Institute"/>
            <person name="Kuo A."/>
            <person name="Miyauchi S."/>
            <person name="Kiss E."/>
            <person name="Drula E."/>
            <person name="Kohler A."/>
            <person name="Sanchez-Garcia M."/>
            <person name="Andreopoulos B."/>
            <person name="Barry K.W."/>
            <person name="Bonito G."/>
            <person name="Buee M."/>
            <person name="Carver A."/>
            <person name="Chen C."/>
            <person name="Cichocki N."/>
            <person name="Clum A."/>
            <person name="Culley D."/>
            <person name="Crous P.W."/>
            <person name="Fauchery L."/>
            <person name="Girlanda M."/>
            <person name="Hayes R."/>
            <person name="Keri Z."/>
            <person name="Labutti K."/>
            <person name="Lipzen A."/>
            <person name="Lombard V."/>
            <person name="Magnuson J."/>
            <person name="Maillard F."/>
            <person name="Morin E."/>
            <person name="Murat C."/>
            <person name="Nolan M."/>
            <person name="Ohm R."/>
            <person name="Pangilinan J."/>
            <person name="Pereira M."/>
            <person name="Perotto S."/>
            <person name="Peter M."/>
            <person name="Riley R."/>
            <person name="Sitrit Y."/>
            <person name="Stielow B."/>
            <person name="Szollosi G."/>
            <person name="Zifcakova L."/>
            <person name="Stursova M."/>
            <person name="Spatafora J.W."/>
            <person name="Tedersoo L."/>
            <person name="Vaario L.-M."/>
            <person name="Yamada A."/>
            <person name="Yan M."/>
            <person name="Wang P."/>
            <person name="Xu J."/>
            <person name="Bruns T."/>
            <person name="Baldrian P."/>
            <person name="Vilgalys R."/>
            <person name="Henrissat B."/>
            <person name="Grigoriev I.V."/>
            <person name="Hibbett D."/>
            <person name="Nagy L.G."/>
            <person name="Martin F.M."/>
        </authorList>
    </citation>
    <scope>NUCLEOTIDE SEQUENCE</scope>
    <source>
        <strain evidence="1">P2</strain>
    </source>
</reference>
<reference evidence="1" key="2">
    <citation type="journal article" date="2020" name="Nat. Commun.">
        <title>Large-scale genome sequencing of mycorrhizal fungi provides insights into the early evolution of symbiotic traits.</title>
        <authorList>
            <person name="Miyauchi S."/>
            <person name="Kiss E."/>
            <person name="Kuo A."/>
            <person name="Drula E."/>
            <person name="Kohler A."/>
            <person name="Sanchez-Garcia M."/>
            <person name="Morin E."/>
            <person name="Andreopoulos B."/>
            <person name="Barry K.W."/>
            <person name="Bonito G."/>
            <person name="Buee M."/>
            <person name="Carver A."/>
            <person name="Chen C."/>
            <person name="Cichocki N."/>
            <person name="Clum A."/>
            <person name="Culley D."/>
            <person name="Crous P.W."/>
            <person name="Fauchery L."/>
            <person name="Girlanda M."/>
            <person name="Hayes R.D."/>
            <person name="Keri Z."/>
            <person name="LaButti K."/>
            <person name="Lipzen A."/>
            <person name="Lombard V."/>
            <person name="Magnuson J."/>
            <person name="Maillard F."/>
            <person name="Murat C."/>
            <person name="Nolan M."/>
            <person name="Ohm R.A."/>
            <person name="Pangilinan J."/>
            <person name="Pereira M.F."/>
            <person name="Perotto S."/>
            <person name="Peter M."/>
            <person name="Pfister S."/>
            <person name="Riley R."/>
            <person name="Sitrit Y."/>
            <person name="Stielow J.B."/>
            <person name="Szollosi G."/>
            <person name="Zifcakova L."/>
            <person name="Stursova M."/>
            <person name="Spatafora J.W."/>
            <person name="Tedersoo L."/>
            <person name="Vaario L.M."/>
            <person name="Yamada A."/>
            <person name="Yan M."/>
            <person name="Wang P."/>
            <person name="Xu J."/>
            <person name="Bruns T."/>
            <person name="Baldrian P."/>
            <person name="Vilgalys R."/>
            <person name="Dunand C."/>
            <person name="Henrissat B."/>
            <person name="Grigoriev I.V."/>
            <person name="Hibbett D."/>
            <person name="Nagy L.G."/>
            <person name="Martin F.M."/>
        </authorList>
    </citation>
    <scope>NUCLEOTIDE SEQUENCE</scope>
    <source>
        <strain evidence="1">P2</strain>
    </source>
</reference>
<sequence>MPATPAAPMPAPAPASEPSMNSSSSTLSSSTPPSPIASPSSPASTLQPTTFPTQHSYPPLSSHSMRETNQILEVRIQTLHSPEGKEDKRMFQEVVIEEDMGVSQSSLPGGHFQEATLVKGRREENDQDTMVRHKGPFNIRGKLEIKTANLEHDEMVGWMEDDDLVDGEMSR</sequence>
<accession>A0ACB6YX63</accession>
<dbReference type="EMBL" id="MU118986">
    <property type="protein sequence ID" value="KAF9641892.1"/>
    <property type="molecule type" value="Genomic_DNA"/>
</dbReference>
<evidence type="ECO:0000313" key="2">
    <source>
        <dbReference type="Proteomes" id="UP000886501"/>
    </source>
</evidence>
<evidence type="ECO:0000313" key="1">
    <source>
        <dbReference type="EMBL" id="KAF9641892.1"/>
    </source>
</evidence>
<name>A0ACB6YX63_THEGA</name>
<proteinExistence type="predicted"/>